<evidence type="ECO:0000313" key="2">
    <source>
        <dbReference type="EMBL" id="SEN81197.1"/>
    </source>
</evidence>
<evidence type="ECO:0000256" key="1">
    <source>
        <dbReference type="SAM" id="Phobius"/>
    </source>
</evidence>
<organism evidence="2 3">
    <name type="scientific">Flavobacterium sinopsychrotolerans</name>
    <dbReference type="NCBI Taxonomy" id="604089"/>
    <lineage>
        <taxon>Bacteria</taxon>
        <taxon>Pseudomonadati</taxon>
        <taxon>Bacteroidota</taxon>
        <taxon>Flavobacteriia</taxon>
        <taxon>Flavobacteriales</taxon>
        <taxon>Flavobacteriaceae</taxon>
        <taxon>Flavobacterium</taxon>
    </lineage>
</organism>
<keyword evidence="1" id="KW-0812">Transmembrane</keyword>
<name>A0A1H8JLL2_9FLAO</name>
<evidence type="ECO:0000313" key="3">
    <source>
        <dbReference type="Proteomes" id="UP000198657"/>
    </source>
</evidence>
<accession>A0A1H8JLL2</accession>
<dbReference type="OrthoDB" id="1188278at2"/>
<feature type="transmembrane region" description="Helical" evidence="1">
    <location>
        <begin position="95"/>
        <end position="115"/>
    </location>
</feature>
<dbReference type="AlphaFoldDB" id="A0A1H8JLL2"/>
<keyword evidence="1" id="KW-1133">Transmembrane helix</keyword>
<feature type="transmembrane region" description="Helical" evidence="1">
    <location>
        <begin position="127"/>
        <end position="147"/>
    </location>
</feature>
<protein>
    <submittedName>
        <fullName evidence="2">Uncharacterized protein</fullName>
    </submittedName>
</protein>
<dbReference type="RefSeq" id="WP_091166439.1">
    <property type="nucleotide sequence ID" value="NZ_CBCSFM010000001.1"/>
</dbReference>
<dbReference type="EMBL" id="FODN01000001">
    <property type="protein sequence ID" value="SEN81197.1"/>
    <property type="molecule type" value="Genomic_DNA"/>
</dbReference>
<gene>
    <name evidence="2" type="ORF">SAMN04487942_1045</name>
</gene>
<feature type="transmembrane region" description="Helical" evidence="1">
    <location>
        <begin position="189"/>
        <end position="214"/>
    </location>
</feature>
<reference evidence="3" key="1">
    <citation type="submission" date="2016-10" db="EMBL/GenBank/DDBJ databases">
        <authorList>
            <person name="Varghese N."/>
            <person name="Submissions S."/>
        </authorList>
    </citation>
    <scope>NUCLEOTIDE SEQUENCE [LARGE SCALE GENOMIC DNA]</scope>
    <source>
        <strain evidence="3">CGMCC 1.8704</strain>
    </source>
</reference>
<sequence length="226" mass="26388">MKLTNQQIAQIEETLVLNGLVYQDVKLELLDHIASEIEERLSNEEISFDIVFEAVFEKWEQSLEISSSGNWLGAFFKAPRVVIEKLVTYSKRQTLIILLSAIVFGFVLVLIVSNIQSQQTFNSLNLGLKGAYLVLVLATVLSLFFIWYSKIKTTYGRLFLYRGWLVFFFLFQFNIINEPLKNFDSNNSFLFNFITCILLGFPFTYCFFQLMMVYEHYKIVKKLKLV</sequence>
<proteinExistence type="predicted"/>
<dbReference type="Proteomes" id="UP000198657">
    <property type="component" value="Unassembled WGS sequence"/>
</dbReference>
<feature type="transmembrane region" description="Helical" evidence="1">
    <location>
        <begin position="159"/>
        <end position="177"/>
    </location>
</feature>
<keyword evidence="3" id="KW-1185">Reference proteome</keyword>
<dbReference type="STRING" id="604089.SAMN04487942_1045"/>
<keyword evidence="1" id="KW-0472">Membrane</keyword>